<dbReference type="OrthoDB" id="6618110at2759"/>
<accession>A0A6G0TXM7</accession>
<evidence type="ECO:0000313" key="1">
    <source>
        <dbReference type="EMBL" id="KAE9540864.1"/>
    </source>
</evidence>
<organism evidence="1 2">
    <name type="scientific">Aphis glycines</name>
    <name type="common">Soybean aphid</name>
    <dbReference type="NCBI Taxonomy" id="307491"/>
    <lineage>
        <taxon>Eukaryota</taxon>
        <taxon>Metazoa</taxon>
        <taxon>Ecdysozoa</taxon>
        <taxon>Arthropoda</taxon>
        <taxon>Hexapoda</taxon>
        <taxon>Insecta</taxon>
        <taxon>Pterygota</taxon>
        <taxon>Neoptera</taxon>
        <taxon>Paraneoptera</taxon>
        <taxon>Hemiptera</taxon>
        <taxon>Sternorrhyncha</taxon>
        <taxon>Aphidomorpha</taxon>
        <taxon>Aphidoidea</taxon>
        <taxon>Aphididae</taxon>
        <taxon>Aphidini</taxon>
        <taxon>Aphis</taxon>
        <taxon>Aphis</taxon>
    </lineage>
</organism>
<evidence type="ECO:0008006" key="3">
    <source>
        <dbReference type="Google" id="ProtNLM"/>
    </source>
</evidence>
<name>A0A6G0TXM7_APHGL</name>
<comment type="caution">
    <text evidence="1">The sequence shown here is derived from an EMBL/GenBank/DDBJ whole genome shotgun (WGS) entry which is preliminary data.</text>
</comment>
<dbReference type="AlphaFoldDB" id="A0A6G0TXM7"/>
<protein>
    <recommendedName>
        <fullName evidence="3">Reverse transcriptase zinc-binding domain-containing protein</fullName>
    </recommendedName>
</protein>
<gene>
    <name evidence="1" type="ORF">AGLY_004109</name>
</gene>
<sequence>MRYLGVELDSRLSFTRHIASAPAKATKSAKAIGRLMPNIGGPSQAKRALLATVVASKLLYASPIWATVGVKTEKNRPAMARAQRTTAIRIIWAYRTISAEASSVISSMIPADLIAHERARIRNRQQEYEPPTLANIRNEERAITIASWQARWDRSTKGRWTHRLIPHVKRWLEKAPMSLNFHTTQMLSGHGCYRSYLWKINRANDGSCLYCGYHEDDVEHTTFQCPRWNAERDRMCPFLNGRLPTADDVPDLLCGPPGIENQDARIREASLRARSEFVGMVENIMKAKEDDKRAREREGDG</sequence>
<evidence type="ECO:0000313" key="2">
    <source>
        <dbReference type="Proteomes" id="UP000475862"/>
    </source>
</evidence>
<keyword evidence="2" id="KW-1185">Reference proteome</keyword>
<dbReference type="EMBL" id="VYZN01000013">
    <property type="protein sequence ID" value="KAE9540864.1"/>
    <property type="molecule type" value="Genomic_DNA"/>
</dbReference>
<proteinExistence type="predicted"/>
<reference evidence="1 2" key="1">
    <citation type="submission" date="2019-08" db="EMBL/GenBank/DDBJ databases">
        <title>The genome of the soybean aphid Biotype 1, its phylome, world population structure and adaptation to the North American continent.</title>
        <authorList>
            <person name="Giordano R."/>
            <person name="Donthu R.K."/>
            <person name="Hernandez A.G."/>
            <person name="Wright C.L."/>
            <person name="Zimin A.V."/>
        </authorList>
    </citation>
    <scope>NUCLEOTIDE SEQUENCE [LARGE SCALE GENOMIC DNA]</scope>
    <source>
        <tissue evidence="1">Whole aphids</tissue>
    </source>
</reference>
<dbReference type="Proteomes" id="UP000475862">
    <property type="component" value="Unassembled WGS sequence"/>
</dbReference>